<evidence type="ECO:0000313" key="2">
    <source>
        <dbReference type="EMBL" id="CAK9030951.1"/>
    </source>
</evidence>
<dbReference type="Proteomes" id="UP001642464">
    <property type="component" value="Unassembled WGS sequence"/>
</dbReference>
<gene>
    <name evidence="2" type="ORF">SCF082_LOCUS19418</name>
</gene>
<feature type="signal peptide" evidence="1">
    <location>
        <begin position="1"/>
        <end position="17"/>
    </location>
</feature>
<comment type="caution">
    <text evidence="2">The sequence shown here is derived from an EMBL/GenBank/DDBJ whole genome shotgun (WGS) entry which is preliminary data.</text>
</comment>
<keyword evidence="1" id="KW-0732">Signal</keyword>
<reference evidence="2 3" key="1">
    <citation type="submission" date="2024-02" db="EMBL/GenBank/DDBJ databases">
        <authorList>
            <person name="Chen Y."/>
            <person name="Shah S."/>
            <person name="Dougan E. K."/>
            <person name="Thang M."/>
            <person name="Chan C."/>
        </authorList>
    </citation>
    <scope>NUCLEOTIDE SEQUENCE [LARGE SCALE GENOMIC DNA]</scope>
</reference>
<proteinExistence type="predicted"/>
<feature type="chain" id="PRO_5047521017" description="Methyltransferase FkbM domain-containing protein" evidence="1">
    <location>
        <begin position="18"/>
        <end position="349"/>
    </location>
</feature>
<organism evidence="2 3">
    <name type="scientific">Durusdinium trenchii</name>
    <dbReference type="NCBI Taxonomy" id="1381693"/>
    <lineage>
        <taxon>Eukaryota</taxon>
        <taxon>Sar</taxon>
        <taxon>Alveolata</taxon>
        <taxon>Dinophyceae</taxon>
        <taxon>Suessiales</taxon>
        <taxon>Symbiodiniaceae</taxon>
        <taxon>Durusdinium</taxon>
    </lineage>
</organism>
<name>A0ABP0KWG0_9DINO</name>
<protein>
    <recommendedName>
        <fullName evidence="4">Methyltransferase FkbM domain-containing protein</fullName>
    </recommendedName>
</protein>
<dbReference type="EMBL" id="CAXAMM010013291">
    <property type="protein sequence ID" value="CAK9030951.1"/>
    <property type="molecule type" value="Genomic_DNA"/>
</dbReference>
<sequence length="349" mass="39890">MWSFAWQALALSHVSLATFKGFVNPMHHWNATEGVVLVLNVSDGESPDDVKDAVEDFRANFEKYQATMSELRRTRNVGRGPCIEDLANTQDVWPTLQQIAEAGFPLVGQYVNIGAHDGRTDDPLYNYSHFTQASGVAIERDPEKCKHHKANLPNVHVMCSEVTPQNVLPLVRQGLNGKDVDVLKIDIDSYDCPVLERILPKVRATMVVVEANPSIPPPYQWAMLYDPNLWNFFNSFHSPEEVPIRGCSLAYEVQLLNRYNYDLVFFNGHDAIFTHEEVRSAFYPHTVPVDEFHCYSEAFIAANGIPINVTRRWFFNMSDVHQGLPEIWRFFVTWMMDNAPVLYPFALRV</sequence>
<evidence type="ECO:0008006" key="4">
    <source>
        <dbReference type="Google" id="ProtNLM"/>
    </source>
</evidence>
<accession>A0ABP0KWG0</accession>
<keyword evidence="3" id="KW-1185">Reference proteome</keyword>
<evidence type="ECO:0000256" key="1">
    <source>
        <dbReference type="SAM" id="SignalP"/>
    </source>
</evidence>
<evidence type="ECO:0000313" key="3">
    <source>
        <dbReference type="Proteomes" id="UP001642464"/>
    </source>
</evidence>